<dbReference type="Proteomes" id="UP001215598">
    <property type="component" value="Unassembled WGS sequence"/>
</dbReference>
<protein>
    <submittedName>
        <fullName evidence="1">Uncharacterized protein</fullName>
    </submittedName>
</protein>
<proteinExistence type="predicted"/>
<comment type="caution">
    <text evidence="1">The sequence shown here is derived from an EMBL/GenBank/DDBJ whole genome shotgun (WGS) entry which is preliminary data.</text>
</comment>
<accession>A0AAD7HHW1</accession>
<dbReference type="EMBL" id="JARKIB010000238">
    <property type="protein sequence ID" value="KAJ7720613.1"/>
    <property type="molecule type" value="Genomic_DNA"/>
</dbReference>
<keyword evidence="2" id="KW-1185">Reference proteome</keyword>
<dbReference type="AlphaFoldDB" id="A0AAD7HHW1"/>
<name>A0AAD7HHW1_9AGAR</name>
<sequence>MSLSHLADQQLAELEYLVDFFPSEERAASDGRGFSRRYVREDGRPQISVVVGEIREVIPMGSRRFLLVLTKPHNFPIFAGTFADAIAVLDDVLATDRADTNRLIIAQVAWCLRGVIFLNVHETSTTFRDGANNPTNMAMAQTGTTVVCRVAMAREEHLTPVGTTHTPLYSRTFKLHAFAVTEIFPGVERQGNQIEPSLTCTTMFDKTNPKFLNFIRLVTNAEYGEHITEYFTRIGNATLFAAAVESDNCRQKIMEFVRSRPESIALSDIGRFDMLPLELAYRLLREMDMGSRGKFGATCKEHRDISGSTRRFEVAVVTAKYHLDFKEVRFMLTATGTLMSGYALQQVIQGPGLKSDCLDFFTGADWTWDVMTFLALRGEYTVDPEFIPGELYTSYILRSRGRKIRVHECHKHPLACILAHENSHRMGFCDGDGIHYAYAELLRNNLTLATPKSMVIHDELEYHQEIWRLLEKARDHDLTWIWEHPHTHECGRDYSCPATLRHSRDRGWVHCTFTNNPFGPSPRLPVIPWSLCGTGCSTGDFGETPVLITLGDDEEWYATMNAFLTLDAPPATLETYAG</sequence>
<evidence type="ECO:0000313" key="2">
    <source>
        <dbReference type="Proteomes" id="UP001215598"/>
    </source>
</evidence>
<gene>
    <name evidence="1" type="ORF">B0H16DRAFT_1792599</name>
</gene>
<reference evidence="1" key="1">
    <citation type="submission" date="2023-03" db="EMBL/GenBank/DDBJ databases">
        <title>Massive genome expansion in bonnet fungi (Mycena s.s.) driven by repeated elements and novel gene families across ecological guilds.</title>
        <authorList>
            <consortium name="Lawrence Berkeley National Laboratory"/>
            <person name="Harder C.B."/>
            <person name="Miyauchi S."/>
            <person name="Viragh M."/>
            <person name="Kuo A."/>
            <person name="Thoen E."/>
            <person name="Andreopoulos B."/>
            <person name="Lu D."/>
            <person name="Skrede I."/>
            <person name="Drula E."/>
            <person name="Henrissat B."/>
            <person name="Morin E."/>
            <person name="Kohler A."/>
            <person name="Barry K."/>
            <person name="LaButti K."/>
            <person name="Morin E."/>
            <person name="Salamov A."/>
            <person name="Lipzen A."/>
            <person name="Mereny Z."/>
            <person name="Hegedus B."/>
            <person name="Baldrian P."/>
            <person name="Stursova M."/>
            <person name="Weitz H."/>
            <person name="Taylor A."/>
            <person name="Grigoriev I.V."/>
            <person name="Nagy L.G."/>
            <person name="Martin F."/>
            <person name="Kauserud H."/>
        </authorList>
    </citation>
    <scope>NUCLEOTIDE SEQUENCE</scope>
    <source>
        <strain evidence="1">CBHHK182m</strain>
    </source>
</reference>
<evidence type="ECO:0000313" key="1">
    <source>
        <dbReference type="EMBL" id="KAJ7720613.1"/>
    </source>
</evidence>
<organism evidence="1 2">
    <name type="scientific">Mycena metata</name>
    <dbReference type="NCBI Taxonomy" id="1033252"/>
    <lineage>
        <taxon>Eukaryota</taxon>
        <taxon>Fungi</taxon>
        <taxon>Dikarya</taxon>
        <taxon>Basidiomycota</taxon>
        <taxon>Agaricomycotina</taxon>
        <taxon>Agaricomycetes</taxon>
        <taxon>Agaricomycetidae</taxon>
        <taxon>Agaricales</taxon>
        <taxon>Marasmiineae</taxon>
        <taxon>Mycenaceae</taxon>
        <taxon>Mycena</taxon>
    </lineage>
</organism>